<reference evidence="1 2" key="1">
    <citation type="submission" date="2018-05" db="EMBL/GenBank/DDBJ databases">
        <title>Marinilabilia rubrum sp. nov., isolated from saltern sediment.</title>
        <authorList>
            <person name="Zhang R."/>
        </authorList>
    </citation>
    <scope>NUCLEOTIDE SEQUENCE [LARGE SCALE GENOMIC DNA]</scope>
    <source>
        <strain evidence="1 2">WTE16</strain>
    </source>
</reference>
<sequence length="159" mass="18398">MKITLSTIILSLGIFMSNIYAQMPGNMSPPDFNAEKAAGIFEYDIEKVIKKLKIIDDSIKSKVSESLNHYNSKIYELSILHAATFQKLEADFDRNVQIAMRNRDRNQMNGVKAEIQKIIPPIRMQVQNEEKLLNAAMTEILTEKQNKKWLRYQEGKKTY</sequence>
<name>A0A2U2B3H1_9BACT</name>
<keyword evidence="2" id="KW-1185">Reference proteome</keyword>
<gene>
    <name evidence="1" type="ORF">DDZ16_19930</name>
</gene>
<evidence type="ECO:0000313" key="1">
    <source>
        <dbReference type="EMBL" id="PWD97612.1"/>
    </source>
</evidence>
<accession>A0A2U2B3H1</accession>
<comment type="caution">
    <text evidence="1">The sequence shown here is derived from an EMBL/GenBank/DDBJ whole genome shotgun (WGS) entry which is preliminary data.</text>
</comment>
<proteinExistence type="predicted"/>
<dbReference type="Proteomes" id="UP000244956">
    <property type="component" value="Unassembled WGS sequence"/>
</dbReference>
<evidence type="ECO:0000313" key="2">
    <source>
        <dbReference type="Proteomes" id="UP000244956"/>
    </source>
</evidence>
<dbReference type="AlphaFoldDB" id="A0A2U2B3H1"/>
<dbReference type="OrthoDB" id="1443261at2"/>
<dbReference type="RefSeq" id="WP_109266243.1">
    <property type="nucleotide sequence ID" value="NZ_QEWP01000031.1"/>
</dbReference>
<organism evidence="1 2">
    <name type="scientific">Marinilabilia rubra</name>
    <dbReference type="NCBI Taxonomy" id="2162893"/>
    <lineage>
        <taxon>Bacteria</taxon>
        <taxon>Pseudomonadati</taxon>
        <taxon>Bacteroidota</taxon>
        <taxon>Bacteroidia</taxon>
        <taxon>Marinilabiliales</taxon>
        <taxon>Marinilabiliaceae</taxon>
        <taxon>Marinilabilia</taxon>
    </lineage>
</organism>
<dbReference type="EMBL" id="QEWP01000031">
    <property type="protein sequence ID" value="PWD97612.1"/>
    <property type="molecule type" value="Genomic_DNA"/>
</dbReference>
<protein>
    <submittedName>
        <fullName evidence="1">Uncharacterized protein</fullName>
    </submittedName>
</protein>